<dbReference type="Proteomes" id="UP000198281">
    <property type="component" value="Unassembled WGS sequence"/>
</dbReference>
<dbReference type="InterPro" id="IPR011250">
    <property type="entry name" value="OMP/PagP_B-barrel"/>
</dbReference>
<dbReference type="EMBL" id="FZOS01000005">
    <property type="protein sequence ID" value="SNS35461.1"/>
    <property type="molecule type" value="Genomic_DNA"/>
</dbReference>
<dbReference type="RefSeq" id="WP_089218762.1">
    <property type="nucleotide sequence ID" value="NZ_FZOS01000005.1"/>
</dbReference>
<accession>A0A239DTL9</accession>
<evidence type="ECO:0008006" key="4">
    <source>
        <dbReference type="Google" id="ProtNLM"/>
    </source>
</evidence>
<reference evidence="3" key="1">
    <citation type="submission" date="2017-06" db="EMBL/GenBank/DDBJ databases">
        <authorList>
            <person name="Varghese N."/>
            <person name="Submissions S."/>
        </authorList>
    </citation>
    <scope>NUCLEOTIDE SEQUENCE [LARGE SCALE GENOMIC DNA]</scope>
    <source>
        <strain evidence="3">LNB2</strain>
    </source>
</reference>
<dbReference type="OrthoDB" id="7410209at2"/>
<organism evidence="2 3">
    <name type="scientific">Edaphosphingomonas laterariae</name>
    <dbReference type="NCBI Taxonomy" id="861865"/>
    <lineage>
        <taxon>Bacteria</taxon>
        <taxon>Pseudomonadati</taxon>
        <taxon>Pseudomonadota</taxon>
        <taxon>Alphaproteobacteria</taxon>
        <taxon>Sphingomonadales</taxon>
        <taxon>Rhizorhabdaceae</taxon>
        <taxon>Edaphosphingomonas</taxon>
    </lineage>
</organism>
<evidence type="ECO:0000256" key="1">
    <source>
        <dbReference type="SAM" id="SignalP"/>
    </source>
</evidence>
<feature type="chain" id="PRO_5012376176" description="Outer membrane protein beta-barrel domain-containing protein" evidence="1">
    <location>
        <begin position="23"/>
        <end position="155"/>
    </location>
</feature>
<name>A0A239DTL9_9SPHN</name>
<proteinExistence type="predicted"/>
<dbReference type="AlphaFoldDB" id="A0A239DTL9"/>
<evidence type="ECO:0000313" key="2">
    <source>
        <dbReference type="EMBL" id="SNS35461.1"/>
    </source>
</evidence>
<feature type="signal peptide" evidence="1">
    <location>
        <begin position="1"/>
        <end position="22"/>
    </location>
</feature>
<sequence length="155" mass="16177">MIRKAILSLAVLPLAAATPAFAGEAYIEATGGISWNDEETNAIAGVAVGYDFDITEGVFVGVEGLAEKPLADDTRVAWGIGGRIGIEPLPEGKAFAGLNWQSKDCGECGNAIGLGAGWEQGLTERLYAKIEYKRLFIGDGEPDANVGIIGIGMSF</sequence>
<dbReference type="SUPFAM" id="SSF56925">
    <property type="entry name" value="OMPA-like"/>
    <property type="match status" value="1"/>
</dbReference>
<gene>
    <name evidence="2" type="ORF">SAMN06295912_10526</name>
</gene>
<protein>
    <recommendedName>
        <fullName evidence="4">Outer membrane protein beta-barrel domain-containing protein</fullName>
    </recommendedName>
</protein>
<evidence type="ECO:0000313" key="3">
    <source>
        <dbReference type="Proteomes" id="UP000198281"/>
    </source>
</evidence>
<keyword evidence="3" id="KW-1185">Reference proteome</keyword>
<keyword evidence="1" id="KW-0732">Signal</keyword>